<name>A0A9X1VHI0_9BACT</name>
<organism evidence="1 2">
    <name type="scientific">Hymenobacter cyanobacteriorum</name>
    <dbReference type="NCBI Taxonomy" id="2926463"/>
    <lineage>
        <taxon>Bacteria</taxon>
        <taxon>Pseudomonadati</taxon>
        <taxon>Bacteroidota</taxon>
        <taxon>Cytophagia</taxon>
        <taxon>Cytophagales</taxon>
        <taxon>Hymenobacteraceae</taxon>
        <taxon>Hymenobacter</taxon>
    </lineage>
</organism>
<gene>
    <name evidence="1" type="ORF">MON38_15200</name>
</gene>
<evidence type="ECO:0000313" key="1">
    <source>
        <dbReference type="EMBL" id="MCI1188773.1"/>
    </source>
</evidence>
<dbReference type="AlphaFoldDB" id="A0A9X1VHI0"/>
<evidence type="ECO:0008006" key="3">
    <source>
        <dbReference type="Google" id="ProtNLM"/>
    </source>
</evidence>
<dbReference type="EMBL" id="JALBGC010000004">
    <property type="protein sequence ID" value="MCI1188773.1"/>
    <property type="molecule type" value="Genomic_DNA"/>
</dbReference>
<keyword evidence="2" id="KW-1185">Reference proteome</keyword>
<accession>A0A9X1VHI0</accession>
<comment type="caution">
    <text evidence="1">The sequence shown here is derived from an EMBL/GenBank/DDBJ whole genome shotgun (WGS) entry which is preliminary data.</text>
</comment>
<proteinExistence type="predicted"/>
<sequence>MGLLLINGLGYSALAQQPAPTDSAQLAPATPAIAPAPAAAEVRPLHRRVGFVLSLDNRESFVQSSAVRIIGLNAGIMLPNRRWRVGLGGYTLSRSYADLYVYQIKNGKRTKKVVDTLTPELSLTYFTPNVSYVFLQRRWLEVSLPVEFGLGRSHYTETNQND</sequence>
<reference evidence="1" key="1">
    <citation type="submission" date="2022-03" db="EMBL/GenBank/DDBJ databases">
        <title>Bacterial whole genome sequence for Hymenobacter sp. DH14.</title>
        <authorList>
            <person name="Le V."/>
        </authorList>
    </citation>
    <scope>NUCLEOTIDE SEQUENCE</scope>
    <source>
        <strain evidence="1">DH14</strain>
    </source>
</reference>
<evidence type="ECO:0000313" key="2">
    <source>
        <dbReference type="Proteomes" id="UP001139193"/>
    </source>
</evidence>
<dbReference type="Proteomes" id="UP001139193">
    <property type="component" value="Unassembled WGS sequence"/>
</dbReference>
<protein>
    <recommendedName>
        <fullName evidence="3">Outer membrane protein beta-barrel domain-containing protein</fullName>
    </recommendedName>
</protein>
<dbReference type="RefSeq" id="WP_241937034.1">
    <property type="nucleotide sequence ID" value="NZ_JALBGC010000004.1"/>
</dbReference>